<gene>
    <name evidence="1" type="ORF">MENTE1834_LOCUS32676</name>
</gene>
<evidence type="ECO:0000313" key="2">
    <source>
        <dbReference type="Proteomes" id="UP001497535"/>
    </source>
</evidence>
<protein>
    <submittedName>
        <fullName evidence="1">Uncharacterized protein</fullName>
    </submittedName>
</protein>
<keyword evidence="2" id="KW-1185">Reference proteome</keyword>
<organism evidence="1 2">
    <name type="scientific">Meloidogyne enterolobii</name>
    <name type="common">Root-knot nematode worm</name>
    <name type="synonym">Meloidogyne mayaguensis</name>
    <dbReference type="NCBI Taxonomy" id="390850"/>
    <lineage>
        <taxon>Eukaryota</taxon>
        <taxon>Metazoa</taxon>
        <taxon>Ecdysozoa</taxon>
        <taxon>Nematoda</taxon>
        <taxon>Chromadorea</taxon>
        <taxon>Rhabditida</taxon>
        <taxon>Tylenchina</taxon>
        <taxon>Tylenchomorpha</taxon>
        <taxon>Tylenchoidea</taxon>
        <taxon>Meloidogynidae</taxon>
        <taxon>Meloidogyninae</taxon>
        <taxon>Meloidogyne</taxon>
    </lineage>
</organism>
<name>A0ACB1A4M9_MELEN</name>
<comment type="caution">
    <text evidence="1">The sequence shown here is derived from an EMBL/GenBank/DDBJ whole genome shotgun (WGS) entry which is preliminary data.</text>
</comment>
<proteinExistence type="predicted"/>
<dbReference type="Proteomes" id="UP001497535">
    <property type="component" value="Unassembled WGS sequence"/>
</dbReference>
<reference evidence="1" key="1">
    <citation type="submission" date="2023-11" db="EMBL/GenBank/DDBJ databases">
        <authorList>
            <person name="Poullet M."/>
        </authorList>
    </citation>
    <scope>NUCLEOTIDE SEQUENCE</scope>
    <source>
        <strain evidence="1">E1834</strain>
    </source>
</reference>
<evidence type="ECO:0000313" key="1">
    <source>
        <dbReference type="EMBL" id="CAK5085238.1"/>
    </source>
</evidence>
<accession>A0ACB1A4M9</accession>
<dbReference type="EMBL" id="CAVMJV010000057">
    <property type="protein sequence ID" value="CAK5085238.1"/>
    <property type="molecule type" value="Genomic_DNA"/>
</dbReference>
<sequence length="1707" mass="190353">MLSSSGGGDSYHQQQPIAAATTNYSSPTEFPSIDGISSGRSAALCALCRIVCSKHTNEQLRDDQLARFFALAHEALISNDRILLSSFIFSSADNLFKLALKGVQILLPNYLRAIELVHNESLQILLHPSISQIEMRAACLRALASILPWPSLFGYANILGNNNQNSSSSINSSSQKINKRQEGSFSSSSSSNLLESFSRYIDIREPIQRVLYCSLRQETDPFNIQYALGLAAIFCVEVAEPELKRAAMLKVWKNENNKERNDETETCKETIEAPFSTSLIRSFISAICDNLCKPLWANETLCCLAAFDCLNSFCSLPQSVLFSKGELSTGSLIVTSLCRFIEQQLKKPPPLHSKDMHSTVVAAYFCMSVWFCSAPKLARIESCLDTVALAIELGMTGGHKLTPEQYKPASQRVHDAAQSLLHSLFSTKIPTTSTSNFVIKKFSSSSINELVLIKKFGLKLDKFEHFLLRQQNVLISLYEAQNIPTLSKGLPCVIAIFRTPFNAPWASLFRLLPKAPPNRKKICKQNNNVVIHQQHQQLIKQQTQTNSETCKIRDSEQQQPSNDLLSIQTKNILDCNGGGGGNTATNTSSVASTTSSGVSSSAPPPNITTTTTATKQFKIPKEAFEPECEYDKKFPKLEPVPPQVLAIQSQLEQVQARLAAGNGAPIGDRDTRNVWINNSLGPLLTKPPVPESPVSHCNSLRVFLYDLGLINRTSYLNELTPLDSSSYDIFYDSLYTTVDQHPVHLTETVSIFYVKEGQKCIEDILQNNVQIDLRQTSAEYCRLLSELGRALEMREKIHKNGGTFSTNTSTNKNEKKQEPSFAENFVFDGIDYCLNWKDDHVDISFVTPTGRTITTNASTANGGNGSSKAASSVRRTATLRPSSIDSVQQQFSGFFEFKFICFFCTFLFRFLFCFFCTFTDFAFYTNVWLADSVKSSDIRSFFGFGSANLNALFASYFYFLFSSKQPQGWAFYNLFRIFFLSWNISLKTKIRLYLGINANNNINTNNNTNNIMGEYCIDKLSYTNDMNIKNINEYYYNKQSLINNNILDNNNFAEKEEIKKDEKYYSTLLGDEYEFFKKRAMLIWAQSIDEINAMERDLIISGTENQQIDDSLDEKEEEEVAPTSIAASSTPAATPLPIRSARFSTSKPLSLEKQRRLSLISAHNSSKGSAESGGSLCCKNIAMIKAEDEEIMGVEQRIRASSSNSAASIHVRKHAVTAQRRTSIQSARHRRYNLGKIDLRDINNIHSSPPASPPPMSHGRRTSTVFREILLGNLRVEDVTFSDKASTTATAGSSTTHTPTNMSPVDSNNDSANNFSHLETSSVASTSTSSNNYFASDKKSSSPTSSKQQIPTLIKPPLERNDSIASTSTTTSTFSYIKSLFFRRTSKVTTSQNSQASSECGRRKSSLAKVIDEELEDLREEEENEKKKMSVDVGRGEREGIIKNDKLVEKDVTRESFASSNGNPSRIKDTGGGLVLSSTPTYPPPQASSIQSNNRTLSSASAGNESSTVNSSNTTATTNIEHLQQQKATTNLQKWSKRSADLRIFIVWLERLEDLSTFPIAEMFPFTTNDINTLKHSTTSTTTLNSNIQIQQQQTIDHLVFYIYPFERGLRRIQITGIWTKQGRPGPLHNGTVVSTRSLPLLLKQTICNVARRKAAEIDNYQMTHLKRKQAIAEFGRRFATRQDYTEFVEHLLEDNSASFSGTVFPP</sequence>